<dbReference type="SMART" id="SM00382">
    <property type="entry name" value="AAA"/>
    <property type="match status" value="1"/>
</dbReference>
<evidence type="ECO:0000256" key="3">
    <source>
        <dbReference type="ARBA" id="ARBA00022741"/>
    </source>
</evidence>
<dbReference type="Gene3D" id="3.40.50.300">
    <property type="entry name" value="P-loop containing nucleotide triphosphate hydrolases"/>
    <property type="match status" value="1"/>
</dbReference>
<evidence type="ECO:0000313" key="7">
    <source>
        <dbReference type="EMBL" id="MDQ0533340.1"/>
    </source>
</evidence>
<gene>
    <name evidence="7" type="ORF">QO018_002191</name>
</gene>
<dbReference type="InterPro" id="IPR027417">
    <property type="entry name" value="P-loop_NTPase"/>
</dbReference>
<keyword evidence="2" id="KW-0813">Transport</keyword>
<accession>A0ABU0MIQ5</accession>
<dbReference type="InterPro" id="IPR003439">
    <property type="entry name" value="ABC_transporter-like_ATP-bd"/>
</dbReference>
<dbReference type="SUPFAM" id="SSF52540">
    <property type="entry name" value="P-loop containing nucleoside triphosphate hydrolases"/>
    <property type="match status" value="1"/>
</dbReference>
<keyword evidence="7" id="KW-0378">Hydrolase</keyword>
<evidence type="ECO:0000256" key="1">
    <source>
        <dbReference type="ARBA" id="ARBA00005417"/>
    </source>
</evidence>
<keyword evidence="3" id="KW-0547">Nucleotide-binding</keyword>
<sequence length="251" mass="27031">MSDAPMDNMLELKAVVRRFEQAGETLEVLRGVDLTVGAGELVALVGPSGAGKSTLLHIAGLLERPTEGRVSIGGTDVSGLDDGKRTEVRRRAIGFVYQFHHLLPEFSARENIVLPQMIAGVAKSTARQRADELLRMVGLEQRGTHRPARLSGGEQQRVAIARALANAPSLLIADEPTGNLDPHTAEHVFAMLSAIVRQAKVGALVATHNLDLARRMDRVLEMRDGRLVEYDPGELEPLGDPASLRAETSGS</sequence>
<evidence type="ECO:0000256" key="5">
    <source>
        <dbReference type="SAM" id="MobiDB-lite"/>
    </source>
</evidence>
<feature type="domain" description="ABC transporter" evidence="6">
    <location>
        <begin position="10"/>
        <end position="249"/>
    </location>
</feature>
<dbReference type="GO" id="GO:0016787">
    <property type="term" value="F:hydrolase activity"/>
    <property type="evidence" value="ECO:0007669"/>
    <property type="project" value="UniProtKB-KW"/>
</dbReference>
<dbReference type="EMBL" id="JAUSVU010000006">
    <property type="protein sequence ID" value="MDQ0533340.1"/>
    <property type="molecule type" value="Genomic_DNA"/>
</dbReference>
<organism evidence="7 8">
    <name type="scientific">Azospirillum picis</name>
    <dbReference type="NCBI Taxonomy" id="488438"/>
    <lineage>
        <taxon>Bacteria</taxon>
        <taxon>Pseudomonadati</taxon>
        <taxon>Pseudomonadota</taxon>
        <taxon>Alphaproteobacteria</taxon>
        <taxon>Rhodospirillales</taxon>
        <taxon>Azospirillaceae</taxon>
        <taxon>Azospirillum</taxon>
    </lineage>
</organism>
<evidence type="ECO:0000259" key="6">
    <source>
        <dbReference type="PROSITE" id="PS50893"/>
    </source>
</evidence>
<dbReference type="Pfam" id="PF00005">
    <property type="entry name" value="ABC_tran"/>
    <property type="match status" value="1"/>
</dbReference>
<dbReference type="InterPro" id="IPR017911">
    <property type="entry name" value="MacB-like_ATP-bd"/>
</dbReference>
<keyword evidence="4 7" id="KW-0067">ATP-binding</keyword>
<keyword evidence="8" id="KW-1185">Reference proteome</keyword>
<dbReference type="Proteomes" id="UP001244552">
    <property type="component" value="Unassembled WGS sequence"/>
</dbReference>
<evidence type="ECO:0000313" key="8">
    <source>
        <dbReference type="Proteomes" id="UP001244552"/>
    </source>
</evidence>
<dbReference type="PROSITE" id="PS50893">
    <property type="entry name" value="ABC_TRANSPORTER_2"/>
    <property type="match status" value="1"/>
</dbReference>
<dbReference type="PROSITE" id="PS00211">
    <property type="entry name" value="ABC_TRANSPORTER_1"/>
    <property type="match status" value="1"/>
</dbReference>
<comment type="caution">
    <text evidence="7">The sequence shown here is derived from an EMBL/GenBank/DDBJ whole genome shotgun (WGS) entry which is preliminary data.</text>
</comment>
<dbReference type="GO" id="GO:0005524">
    <property type="term" value="F:ATP binding"/>
    <property type="evidence" value="ECO:0007669"/>
    <property type="project" value="UniProtKB-KW"/>
</dbReference>
<feature type="region of interest" description="Disordered" evidence="5">
    <location>
        <begin position="231"/>
        <end position="251"/>
    </location>
</feature>
<dbReference type="PANTHER" id="PTHR24220">
    <property type="entry name" value="IMPORT ATP-BINDING PROTEIN"/>
    <property type="match status" value="1"/>
</dbReference>
<dbReference type="PANTHER" id="PTHR24220:SF689">
    <property type="entry name" value="LIPOPROTEIN-RELEASING SYSTEM ATP-BINDING PROTEIN LOLD"/>
    <property type="match status" value="1"/>
</dbReference>
<name>A0ABU0MIQ5_9PROT</name>
<comment type="similarity">
    <text evidence="1">Belongs to the ABC transporter superfamily.</text>
</comment>
<dbReference type="CDD" id="cd03255">
    <property type="entry name" value="ABC_MJ0796_LolCDE_FtsE"/>
    <property type="match status" value="1"/>
</dbReference>
<dbReference type="InterPro" id="IPR017871">
    <property type="entry name" value="ABC_transporter-like_CS"/>
</dbReference>
<protein>
    <submittedName>
        <fullName evidence="7">Lipoprotein-releasing system ATP-binding protein</fullName>
        <ecNumber evidence="7">3.6.3.-</ecNumber>
    </submittedName>
</protein>
<dbReference type="RefSeq" id="WP_209981525.1">
    <property type="nucleotide sequence ID" value="NZ_JAGINO010000006.1"/>
</dbReference>
<proteinExistence type="inferred from homology"/>
<keyword evidence="7" id="KW-0449">Lipoprotein</keyword>
<evidence type="ECO:0000256" key="4">
    <source>
        <dbReference type="ARBA" id="ARBA00022840"/>
    </source>
</evidence>
<evidence type="ECO:0000256" key="2">
    <source>
        <dbReference type="ARBA" id="ARBA00022448"/>
    </source>
</evidence>
<dbReference type="InterPro" id="IPR003593">
    <property type="entry name" value="AAA+_ATPase"/>
</dbReference>
<dbReference type="InterPro" id="IPR015854">
    <property type="entry name" value="ABC_transpr_LolD-like"/>
</dbReference>
<reference evidence="7 8" key="1">
    <citation type="submission" date="2023-07" db="EMBL/GenBank/DDBJ databases">
        <title>Genomic Encyclopedia of Type Strains, Phase IV (KMG-IV): sequencing the most valuable type-strain genomes for metagenomic binning, comparative biology and taxonomic classification.</title>
        <authorList>
            <person name="Goeker M."/>
        </authorList>
    </citation>
    <scope>NUCLEOTIDE SEQUENCE [LARGE SCALE GENOMIC DNA]</scope>
    <source>
        <strain evidence="7 8">DSM 19922</strain>
    </source>
</reference>
<dbReference type="EC" id="3.6.3.-" evidence="7"/>